<dbReference type="Proteomes" id="UP000076837">
    <property type="component" value="Unassembled WGS sequence"/>
</dbReference>
<gene>
    <name evidence="8" type="ORF">ST47_g9731</name>
</gene>
<reference evidence="8 9" key="1">
    <citation type="journal article" date="2016" name="Sci. Rep.">
        <title>Draft genome sequencing and secretome analysis of fungal phytopathogen Ascochyta rabiei provides insight into the necrotrophic effector repertoire.</title>
        <authorList>
            <person name="Verma S."/>
            <person name="Gazara R.K."/>
            <person name="Nizam S."/>
            <person name="Parween S."/>
            <person name="Chattopadhyay D."/>
            <person name="Verma P.K."/>
        </authorList>
    </citation>
    <scope>NUCLEOTIDE SEQUENCE [LARGE SCALE GENOMIC DNA]</scope>
    <source>
        <strain evidence="8 9">ArDII</strain>
    </source>
</reference>
<feature type="region of interest" description="Disordered" evidence="6">
    <location>
        <begin position="127"/>
        <end position="229"/>
    </location>
</feature>
<evidence type="ECO:0000256" key="4">
    <source>
        <dbReference type="ARBA" id="ARBA00022989"/>
    </source>
</evidence>
<evidence type="ECO:0000256" key="2">
    <source>
        <dbReference type="ARBA" id="ARBA00022692"/>
    </source>
</evidence>
<dbReference type="STRING" id="5454.A0A162WMM9"/>
<keyword evidence="3" id="KW-0496">Mitochondrion</keyword>
<feature type="compositionally biased region" description="Acidic residues" evidence="6">
    <location>
        <begin position="154"/>
        <end position="171"/>
    </location>
</feature>
<sequence length="1333" mass="149042">MADVLPLSRDAPNPLRPYYLAPSIGLPPELPPQTSTASSSSAPPPHRPPTTAGSLSRPSLGSQARDMLSDLDYDSYFPGSSPSVAAHAKQLLDQALWNYTSVLLAQPFEVAKTLLQVHEARGQLAPGLRVNGDEWSGRERARPGSLARRGLGEFPDDDDNDDDDDDSDDDAPGYFTSTAPSSHGLRGLRDHRSPSASRSRSPRKTLQRNVHSRSRSETPTRPPQTPARRLDLKRADSLLEVIAQLWQKESAWGVWKGTNCTFIYNFLLKTTESWFRSAISALLNIPDPGAMGASASGIGGLDIIDSPSPLMSLAVAVAATAIAATILAPLDLIRTRLIVTPISSAPRSIYPCLSLLPSVSISSNLLPATLLHACIPTLISSSTPLLLRSTLSIDPIITPTTYSFSTFLSSTAELFVRLPLETVLRRGQVAVLQDNENRRLAAEYRQPPQPASSASTSYFHGYDPQYSEPVLKEPVLKKPVEDSSLRRFHTIIDPGPYRGVLGTIWFVMREEGITTVGPTASKAASAQRMGFQRPLTMATAWRRREMALHHAVLDELTKSLDGSTDAPKFDIQHLIDASEYQMDAEIRMDALDDDDWQDVKKNRDDKALPSDRLVQLYDKERNTMYHVWKSSFEESRLAPKSDSNDVSTCINVSSKEGKPEEFNRQEVDEALGRLTLENGQCLPHGYQDWIARKLQSRFSVENDIPGYANLCELCHRVLTHSWVFYYCLIQNVGRIHSVEIPYIRRLGEMFHHYETIEALHASASAGCHLCSILAHAKDSEFSTCVEGCIASYYLEFNSRTYGSFCVYLSGCSRTRFYSSWTNVPPIGLATLKHANTDASEIISLAKSWLTRCLDEDGRTCMISTRFRPSRLVKIIATHDSLESACVVLRDEMPADVQYLTLSHCWGKAKMVKLEKSTYKDYLNQLPLSILSKTFQEALKVTVWLGYRYIWIDSLCILQDSDSDWKNEAAMMGAIYRHSTCTIAATGAKDGDGGLFFKRSALAFVGCPLYRRDEMYFLAQRVSEWPSPLSSRAWALQERFLSPRVLSFGSDKISWSCGRTEVCEGPYAHRVQLNSHAFPRLLDPRTDAGTAYVAWGQVVLQYSICNLTLWKDRWPAFQGLASEVAKAQNWKIVHGLRSHLISTTELLWHTYKPEAGAVDIGEPSWSWLNIKSRVLLHIIMQGRSSDAQIVLQDSSAGEESGDDIRNGVIRIEAHMAELKSDSPSEDFSGRKCDLTTTNPRFQAHSQDRLLKAFWYPDSISICEKELWALQIATKETYATTRSKTSLFEGLVVIAAKGRPGFWRRVGRYEAWNCYENGSEQIHPWVHEKKTIYLI</sequence>
<comment type="caution">
    <text evidence="8">The sequence shown here is derived from an EMBL/GenBank/DDBJ whole genome shotgun (WGS) entry which is preliminary data.</text>
</comment>
<comment type="subcellular location">
    <subcellularLocation>
        <location evidence="1">Membrane</location>
    </subcellularLocation>
</comment>
<keyword evidence="9" id="KW-1185">Reference proteome</keyword>
<evidence type="ECO:0000256" key="5">
    <source>
        <dbReference type="ARBA" id="ARBA00023136"/>
    </source>
</evidence>
<proteinExistence type="predicted"/>
<dbReference type="GO" id="GO:0016020">
    <property type="term" value="C:membrane"/>
    <property type="evidence" value="ECO:0007669"/>
    <property type="project" value="UniProtKB-SubCell"/>
</dbReference>
<dbReference type="Pfam" id="PF06985">
    <property type="entry name" value="HET"/>
    <property type="match status" value="1"/>
</dbReference>
<feature type="compositionally biased region" description="Basic residues" evidence="6">
    <location>
        <begin position="200"/>
        <end position="213"/>
    </location>
</feature>
<evidence type="ECO:0000313" key="9">
    <source>
        <dbReference type="Proteomes" id="UP000076837"/>
    </source>
</evidence>
<keyword evidence="4" id="KW-1133">Transmembrane helix</keyword>
<protein>
    <submittedName>
        <fullName evidence="8">Integral component of membrane</fullName>
    </submittedName>
</protein>
<name>A0A162WMM9_DIDRA</name>
<organism evidence="8 9">
    <name type="scientific">Didymella rabiei</name>
    <name type="common">Chickpea ascochyta blight fungus</name>
    <name type="synonym">Mycosphaerella rabiei</name>
    <dbReference type="NCBI Taxonomy" id="5454"/>
    <lineage>
        <taxon>Eukaryota</taxon>
        <taxon>Fungi</taxon>
        <taxon>Dikarya</taxon>
        <taxon>Ascomycota</taxon>
        <taxon>Pezizomycotina</taxon>
        <taxon>Dothideomycetes</taxon>
        <taxon>Pleosporomycetidae</taxon>
        <taxon>Pleosporales</taxon>
        <taxon>Pleosporineae</taxon>
        <taxon>Didymellaceae</taxon>
        <taxon>Ascochyta</taxon>
    </lineage>
</organism>
<feature type="domain" description="Heterokaryon incompatibility" evidence="7">
    <location>
        <begin position="898"/>
        <end position="1037"/>
    </location>
</feature>
<dbReference type="SUPFAM" id="SSF103506">
    <property type="entry name" value="Mitochondrial carrier"/>
    <property type="match status" value="1"/>
</dbReference>
<feature type="region of interest" description="Disordered" evidence="6">
    <location>
        <begin position="1"/>
        <end position="65"/>
    </location>
</feature>
<accession>A0A162WMM9</accession>
<keyword evidence="5" id="KW-0472">Membrane</keyword>
<evidence type="ECO:0000256" key="1">
    <source>
        <dbReference type="ARBA" id="ARBA00004370"/>
    </source>
</evidence>
<evidence type="ECO:0000256" key="3">
    <source>
        <dbReference type="ARBA" id="ARBA00022792"/>
    </source>
</evidence>
<keyword evidence="2" id="KW-0812">Transmembrane</keyword>
<feature type="compositionally biased region" description="Low complexity" evidence="6">
    <location>
        <begin position="32"/>
        <end position="41"/>
    </location>
</feature>
<dbReference type="Gene3D" id="1.50.40.10">
    <property type="entry name" value="Mitochondrial carrier domain"/>
    <property type="match status" value="1"/>
</dbReference>
<evidence type="ECO:0000313" key="8">
    <source>
        <dbReference type="EMBL" id="KZM19117.1"/>
    </source>
</evidence>
<evidence type="ECO:0000259" key="7">
    <source>
        <dbReference type="Pfam" id="PF06985"/>
    </source>
</evidence>
<dbReference type="InterPro" id="IPR023395">
    <property type="entry name" value="MCP_dom_sf"/>
</dbReference>
<evidence type="ECO:0000256" key="6">
    <source>
        <dbReference type="SAM" id="MobiDB-lite"/>
    </source>
</evidence>
<dbReference type="PANTHER" id="PTHR33112">
    <property type="entry name" value="DOMAIN PROTEIN, PUTATIVE-RELATED"/>
    <property type="match status" value="1"/>
</dbReference>
<dbReference type="InterPro" id="IPR010730">
    <property type="entry name" value="HET"/>
</dbReference>
<dbReference type="PANTHER" id="PTHR33112:SF16">
    <property type="entry name" value="HETEROKARYON INCOMPATIBILITY DOMAIN-CONTAINING PROTEIN"/>
    <property type="match status" value="1"/>
</dbReference>
<keyword evidence="3" id="KW-0999">Mitochondrion inner membrane</keyword>
<dbReference type="EMBL" id="JYNV01000302">
    <property type="protein sequence ID" value="KZM19117.1"/>
    <property type="molecule type" value="Genomic_DNA"/>
</dbReference>
<feature type="compositionally biased region" description="Basic and acidic residues" evidence="6">
    <location>
        <begin position="131"/>
        <end position="142"/>
    </location>
</feature>